<dbReference type="AlphaFoldDB" id="A0A4R7AZE5"/>
<evidence type="ECO:0000256" key="6">
    <source>
        <dbReference type="ARBA" id="ARBA00023065"/>
    </source>
</evidence>
<reference evidence="11 12" key="1">
    <citation type="submission" date="2019-03" db="EMBL/GenBank/DDBJ databases">
        <title>Genomic Encyclopedia of Type Strains, Phase III (KMG-III): the genomes of soil and plant-associated and newly described type strains.</title>
        <authorList>
            <person name="Whitman W."/>
        </authorList>
    </citation>
    <scope>NUCLEOTIDE SEQUENCE [LARGE SCALE GENOMIC DNA]</scope>
    <source>
        <strain evidence="11 12">CECT 8976</strain>
    </source>
</reference>
<evidence type="ECO:0000256" key="1">
    <source>
        <dbReference type="ARBA" id="ARBA00004571"/>
    </source>
</evidence>
<name>A0A4R7AZE5_9NEIS</name>
<dbReference type="RefSeq" id="WP_133683306.1">
    <property type="nucleotide sequence ID" value="NZ_SNZP01000015.1"/>
</dbReference>
<keyword evidence="5" id="KW-0812">Transmembrane</keyword>
<keyword evidence="3" id="KW-0813">Transport</keyword>
<proteinExistence type="inferred from homology"/>
<comment type="similarity">
    <text evidence="2">Belongs to the porin LamB (TC 1.B.3) family.</text>
</comment>
<protein>
    <submittedName>
        <fullName evidence="11">Maltoporin</fullName>
    </submittedName>
</protein>
<evidence type="ECO:0000256" key="10">
    <source>
        <dbReference type="SAM" id="SignalP"/>
    </source>
</evidence>
<evidence type="ECO:0000256" key="9">
    <source>
        <dbReference type="ARBA" id="ARBA00023237"/>
    </source>
</evidence>
<dbReference type="GO" id="GO:0046930">
    <property type="term" value="C:pore complex"/>
    <property type="evidence" value="ECO:0007669"/>
    <property type="project" value="UniProtKB-KW"/>
</dbReference>
<comment type="caution">
    <text evidence="11">The sequence shown here is derived from an EMBL/GenBank/DDBJ whole genome shotgun (WGS) entry which is preliminary data.</text>
</comment>
<dbReference type="Proteomes" id="UP000295611">
    <property type="component" value="Unassembled WGS sequence"/>
</dbReference>
<dbReference type="GO" id="GO:0015144">
    <property type="term" value="F:carbohydrate transmembrane transporter activity"/>
    <property type="evidence" value="ECO:0007669"/>
    <property type="project" value="TreeGrafter"/>
</dbReference>
<evidence type="ECO:0000313" key="11">
    <source>
        <dbReference type="EMBL" id="TDR73044.1"/>
    </source>
</evidence>
<evidence type="ECO:0000256" key="2">
    <source>
        <dbReference type="ARBA" id="ARBA00007055"/>
    </source>
</evidence>
<keyword evidence="8" id="KW-0472">Membrane</keyword>
<sequence length="434" mass="46964">MKQQRLIPLALALVVAGMANSAFAEDPITFGGYLRSGVGSTQGGGGGSQSCFQLPGASSKYRLGNECETYAELALGKNVYTEPDSGAKFTVNSRLAMSARQWQDWEDNTQSYNKNTQSNNDPSTKFALREMYVEAENIGLGDAKLWAGKRFYDRHDVHIIDYYFWDNSGPGAGVENIDFGFAKFAYAYRGNTVDSGNTSTDGLDHTVGVSGHDFRLSGIKTNPGGELTLGLDIRSANRTPNDTANKSTSGYAMNVMHTQGGLLGGFNTLALQYQTGDIAYGYGYPNPNGNTQDKTYRVVDELQWQQGKFGGMAVALWERQKPVSGNGQTWISLGARPTYYFTKHLGAAIELGYDQVTPDNGGAVRKLTKLTTALLVSPDSGFWSRPQLRLFATYAKWNDAAQQAAAAGSALAANGPFDGKTHGMTIGAQVEAWW</sequence>
<dbReference type="GO" id="GO:0006811">
    <property type="term" value="P:monoatomic ion transport"/>
    <property type="evidence" value="ECO:0007669"/>
    <property type="project" value="UniProtKB-KW"/>
</dbReference>
<dbReference type="EMBL" id="SNZP01000015">
    <property type="protein sequence ID" value="TDR73044.1"/>
    <property type="molecule type" value="Genomic_DNA"/>
</dbReference>
<keyword evidence="6" id="KW-0406">Ion transport</keyword>
<dbReference type="PANTHER" id="PTHR38762:SF1">
    <property type="entry name" value="CRYPTIC OUTER MEMBRANE PORIN BGLH-RELATED"/>
    <property type="match status" value="1"/>
</dbReference>
<keyword evidence="10" id="KW-0732">Signal</keyword>
<evidence type="ECO:0000256" key="4">
    <source>
        <dbReference type="ARBA" id="ARBA00022452"/>
    </source>
</evidence>
<evidence type="ECO:0000256" key="3">
    <source>
        <dbReference type="ARBA" id="ARBA00022448"/>
    </source>
</evidence>
<evidence type="ECO:0000256" key="7">
    <source>
        <dbReference type="ARBA" id="ARBA00023114"/>
    </source>
</evidence>
<keyword evidence="9" id="KW-0998">Cell outer membrane</keyword>
<keyword evidence="7" id="KW-0626">Porin</keyword>
<dbReference type="InterPro" id="IPR050286">
    <property type="entry name" value="G_neg_Bact_CarbUptk_Porin"/>
</dbReference>
<dbReference type="PANTHER" id="PTHR38762">
    <property type="entry name" value="CRYPTIC OUTER MEMBRANE PORIN BGLH-RELATED"/>
    <property type="match status" value="1"/>
</dbReference>
<dbReference type="InterPro" id="IPR003192">
    <property type="entry name" value="Porin_LamB"/>
</dbReference>
<dbReference type="GO" id="GO:0015288">
    <property type="term" value="F:porin activity"/>
    <property type="evidence" value="ECO:0007669"/>
    <property type="project" value="UniProtKB-KW"/>
</dbReference>
<evidence type="ECO:0000313" key="12">
    <source>
        <dbReference type="Proteomes" id="UP000295611"/>
    </source>
</evidence>
<evidence type="ECO:0000256" key="5">
    <source>
        <dbReference type="ARBA" id="ARBA00022692"/>
    </source>
</evidence>
<dbReference type="GO" id="GO:0015774">
    <property type="term" value="P:polysaccharide transport"/>
    <property type="evidence" value="ECO:0007669"/>
    <property type="project" value="TreeGrafter"/>
</dbReference>
<keyword evidence="4" id="KW-1134">Transmembrane beta strand</keyword>
<dbReference type="Pfam" id="PF02264">
    <property type="entry name" value="LamB"/>
    <property type="match status" value="1"/>
</dbReference>
<organism evidence="11 12">
    <name type="scientific">Paludibacterium purpuratum</name>
    <dbReference type="NCBI Taxonomy" id="1144873"/>
    <lineage>
        <taxon>Bacteria</taxon>
        <taxon>Pseudomonadati</taxon>
        <taxon>Pseudomonadota</taxon>
        <taxon>Betaproteobacteria</taxon>
        <taxon>Neisseriales</taxon>
        <taxon>Chromobacteriaceae</taxon>
        <taxon>Paludibacterium</taxon>
    </lineage>
</organism>
<dbReference type="SUPFAM" id="SSF56935">
    <property type="entry name" value="Porins"/>
    <property type="match status" value="1"/>
</dbReference>
<gene>
    <name evidence="11" type="ORF">DFP86_11576</name>
</gene>
<evidence type="ECO:0000256" key="8">
    <source>
        <dbReference type="ARBA" id="ARBA00023136"/>
    </source>
</evidence>
<keyword evidence="12" id="KW-1185">Reference proteome</keyword>
<dbReference type="OrthoDB" id="106611at2"/>
<feature type="chain" id="PRO_5020620121" evidence="10">
    <location>
        <begin position="25"/>
        <end position="434"/>
    </location>
</feature>
<dbReference type="GO" id="GO:0009279">
    <property type="term" value="C:cell outer membrane"/>
    <property type="evidence" value="ECO:0007669"/>
    <property type="project" value="UniProtKB-SubCell"/>
</dbReference>
<accession>A0A4R7AZE5</accession>
<dbReference type="Gene3D" id="2.40.170.10">
    <property type="entry name" value="Porin, LamB type"/>
    <property type="match status" value="1"/>
</dbReference>
<dbReference type="InterPro" id="IPR036998">
    <property type="entry name" value="Porin_LamB_sf"/>
</dbReference>
<feature type="signal peptide" evidence="10">
    <location>
        <begin position="1"/>
        <end position="24"/>
    </location>
</feature>
<comment type="subcellular location">
    <subcellularLocation>
        <location evidence="1">Cell outer membrane</location>
        <topology evidence="1">Multi-pass membrane protein</topology>
    </subcellularLocation>
</comment>